<feature type="transmembrane region" description="Helical" evidence="3">
    <location>
        <begin position="895"/>
        <end position="915"/>
    </location>
</feature>
<dbReference type="HOGENOM" id="CLU_000646_0_0_2"/>
<dbReference type="InterPro" id="IPR037824">
    <property type="entry name" value="GH94N_2_NdvB"/>
</dbReference>
<dbReference type="InterPro" id="IPR033432">
    <property type="entry name" value="GH94_catalytic"/>
</dbReference>
<sequence length="2929" mass="329748">MRDWVDTLLRAITRKTIPVGDVVLRDQTDLSTDPLRAELFSVDQLAQHAQEIAGWYSVETRKKGIDRLLPRLIENETVLLETYELISAAVEVNRRIAPAGEWLLDNFYLVEEQIRTARRHLPKGYSKELPHLMKGPLKGYPRVYFIARELIAHVDGRVDTASLSGFIEAYQNVTPLLIGELWAVPIMLRLSLIENLRRVADRIAANRRDSDVASYWADRIVKTVETDPKCLIQVVAEMASSDPPMTSAFVAELARRLQGWSAALAFPLTWIEQRLSEMNMTIEQMVQAESQSQAADQVSIGNSINSFRLLDAMDWREFVERMSVVERTLRENPADEYGDMDFATRDRYRHVVEAIAKESGIAEEKVALKAMELALDNRIQHGGAGRASHVGYYLIDEGRPSLLSALSVPPSIGDRCRAFGYAHSLGLYLGGIALITGSIVLLGYRFTSPLFFGIDLLALLLLLIPASQAGVTLINWLVTLLVNPVLLPRMDFSDGIPFEMRTLVVIPTVLAEPGDVDDLLESLEVRYLANRDKNLYFALLTDLVTAKEETLPGDEAMVLRLGQGIEELNERYREEKAGTFFLMHRPRTWNPVEGEWMGYERKRGIISALNRLLRENMIDEFSVIIGDQSLLSGVKYVITLDTDTQLPRDMARQMVGTMAHPLNQPVIDPMTKSVCDGYSLLQPRVGLLLPDIGLSRFVRYFGGEPGIDPYTRAISDVYQDLFFEGSFIGKGIYDVDIFAQSAEGRFPENLILSHDLLEGCYARTGLVSDLQVFEEYPARYLTDIKRRHRWIRGDWQIAPWVLSKVPGPDGVKVKNSLSLLSRWKIFDNLRRSIVPPAMLLLLVISWAFLPQVWTWLIIGVYLVPPALMYLWRVVRKSPDQSLPFHLREVLSSLPVQFAVPVISLALLPYEAFISLDAVLRTWWRMLISHRCLLNWTTYREADRSGQSDLIGSYYTMWTAPLVAVLSLSGLVLFRPSALMSAGLFVVAWIASPGLAWWLSQPIPTKTTALTPDQMLFLRAISRRTWRFFETFVTANEHWLPPDNYQEEPIAVIAHRTSPTDIGLSLLADLGAYDSGYISARRLVERTGKTLQTMAGMKRFRGHFYNWYDTVTLEPLLPLYISTVDSGNLTAHLLILRQGLSDLSEAPVVSNMAFEGIADTLALLNEAVLAAVKAEAGAVSDETRAWIAEIDVACTVMPKTLHEVWQGLVVLRDLSSKVAGDLRSHSDDEIRWWAQAVEQQVHDHLEDLKSLASWVTVELPRNTPTIAPFPEYQEIWDRILNLKESIPTLAEVTDLEEGLLGPLDTLLSRILALSPGGEGVSDETRSWLLSLRKKIQSSSEEVGERLKLVDNLIALCTNFSGIEYEFLYDRTSELLSIGYNATDLRRDASSYDLLASEARLASYVAIAQGSLPQEHWFALGRLLTAGSTGEPILLSWSGSMFEYLMPLLVMPTYENTLLDRTYHAMVARQIEYGRRRGVPWGVSESGYNITDANLNYQYRAFGVPGLGFKRGLAEDLVITPYASAMALMVDPRAACQNLEQLALSGFVGQYGFYEAIDFTPSRVSPGQSYAVVRSYMVHHQGMTLLSLLYLRGRPMQRRFEAEPLLKATSLLLQEKVPKVAPFYPHAGEVQGIHKMLGEPESMMRVYTTPNTPRPEVQLLSNGRYHVMVNNAGAGYSRWKDLAVTRWREDPTADCAGTFCYVRDVESGVFWSTAFQPACRPTSSYQAIFQQPRAEFRRRDPDIDTHVEVIVSPEDDVELRRVRITNRSWRRRTIELTSYAEVVLAPQGADESHPAFSNLFVQTELVRSRNGILATRRPRSDGEHPPWLFHMMTLHGTTSVRKISYETDRARFIGRGRTLRDPVAMTDSSTLSDTAGSVLDPVVAIRCTITIEPQETAVVNIFTGVSETRVGAEGLIEKYYDAYIGERVAELAWTHAQVVLRQLNATESQARDFASLAASVVYANPTRRASPEVLIQNRRGQSGLWGYGISGDYPIVLVRIRDRSGLALVREMVQAHAYWRVKGLMVDLVIWNEDQSGYRQELQDEIHRQMAGSPDIQQIDRPGGIFVRRLEQMSDEDRVLMQTVARVIITDRGGSLAEQMERGGWSDLAVPPLIPVKTWRPERPSLLADAEDGLRFFNGYGGFTEDGHEYRIISGAGKETPAPWVNVLANPIFGTVISESGGSYTWSENAHEFRLTPWYNDPVRDLSGEALYIRDEETGRFWSPTPLPARGTHQYLTRHGFGYSVFEYAESGIHTKLTVFVPVDSSVKFLVLKIRNTSGRVRALSVTGYVEWVLGELRQRSLLHVTTEIDPISGALFARNPYNNEFPDRVAFFDANELNRTVTGDRHEFLGRNGTPAAPAAMGRARLSGKVGPGLDPCAAIQVPFSLADGQEHEIVFMLGVGHDLDAARNLIQRYRGVGPARTELEAVRQYWTWTLGAVHISTPDPSVDLLANGWLMYQTLACRIWGRTGFYQSGGAFGFRDQLQDVMPILHAEPRLARKHLLLCAGHQFVEGDVQHWWHPPMDRGVRTHCSDDYLWLPLVTCRYVLGTRDTGVLNERIPFLEGRPLKPEEESYYDLPRVSPESGTLYEHCVRAIRWGLKFGSHGLPLIGSGDWNDGMNLVGAHGQGESVWLGFFLYDVLFQFAEVARIREDTEFADLCMVNAERLRQNLEQNGWDGRWYRRAYFDSGEPLGSNQNQECFIDSIAQSWSVLSGAGDKERVRTAMESVEEHLVRHQDRLIALLTPPFDKSTPNPGYIKGYVPGVRENGGQYTHAAIWVVMAFAALGDQRRSWDLFNLINPINHSSTPEDAKRYRVEPYVAAADVYAVEPHIGRGGWTWYTGSAGWMYRLILESLLGVRLEVDTLHFSPCIPVGWSSFTMDYRFHETVHHIVITATGTACGVRSVTVDGLLQPDRTVRLVNDHREHMVEVVLG</sequence>
<dbReference type="SMART" id="SM01068">
    <property type="entry name" value="CBM_X"/>
    <property type="match status" value="2"/>
</dbReference>
<feature type="transmembrane region" description="Helical" evidence="3">
    <location>
        <begin position="425"/>
        <end position="444"/>
    </location>
</feature>
<dbReference type="InterPro" id="IPR019282">
    <property type="entry name" value="Glycoamylase-like_cons_dom"/>
</dbReference>
<dbReference type="SUPFAM" id="SSF74650">
    <property type="entry name" value="Galactose mutarotase-like"/>
    <property type="match status" value="2"/>
</dbReference>
<dbReference type="InterPro" id="IPR008928">
    <property type="entry name" value="6-hairpin_glycosidase_sf"/>
</dbReference>
<dbReference type="InterPro" id="IPR011013">
    <property type="entry name" value="Gal_mutarotase_sf_dom"/>
</dbReference>
<dbReference type="CAZy" id="GT84">
    <property type="family name" value="Glycosyltransferase Family 84"/>
</dbReference>
<evidence type="ECO:0000256" key="2">
    <source>
        <dbReference type="ARBA" id="ARBA00022679"/>
    </source>
</evidence>
<dbReference type="KEGG" id="mpl:Mpal_0623"/>
<evidence type="ECO:0000259" key="4">
    <source>
        <dbReference type="Pfam" id="PF06165"/>
    </source>
</evidence>
<evidence type="ECO:0000256" key="1">
    <source>
        <dbReference type="ARBA" id="ARBA00022676"/>
    </source>
</evidence>
<dbReference type="eggNOG" id="arCOG01389">
    <property type="taxonomic scope" value="Archaea"/>
</dbReference>
<feature type="domain" description="Glycosyl hydrolase 94 catalytic" evidence="6">
    <location>
        <begin position="2429"/>
        <end position="2853"/>
    </location>
</feature>
<dbReference type="PANTHER" id="PTHR37469">
    <property type="entry name" value="CELLOBIONIC ACID PHOSPHORYLASE-RELATED"/>
    <property type="match status" value="1"/>
</dbReference>
<feature type="transmembrane region" description="Helical" evidence="3">
    <location>
        <begin position="456"/>
        <end position="482"/>
    </location>
</feature>
<dbReference type="Gene3D" id="2.60.420.10">
    <property type="entry name" value="Maltose phosphorylase, domain 3"/>
    <property type="match status" value="1"/>
</dbReference>
<feature type="domain" description="Glycosyl hydrolase 94 supersandwich" evidence="4">
    <location>
        <begin position="1639"/>
        <end position="1919"/>
    </location>
</feature>
<dbReference type="RefSeq" id="WP_012617313.1">
    <property type="nucleotide sequence ID" value="NC_011832.1"/>
</dbReference>
<feature type="transmembrane region" description="Helical" evidence="3">
    <location>
        <begin position="980"/>
        <end position="998"/>
    </location>
</feature>
<dbReference type="Pfam" id="PF17167">
    <property type="entry name" value="Glyco_hydro_94"/>
    <property type="match status" value="1"/>
</dbReference>
<dbReference type="GO" id="GO:0030246">
    <property type="term" value="F:carbohydrate binding"/>
    <property type="evidence" value="ECO:0007669"/>
    <property type="project" value="InterPro"/>
</dbReference>
<gene>
    <name evidence="7" type="ordered locus">Mpal_0623</name>
</gene>
<dbReference type="GO" id="GO:0005975">
    <property type="term" value="P:carbohydrate metabolic process"/>
    <property type="evidence" value="ECO:0007669"/>
    <property type="project" value="InterPro"/>
</dbReference>
<keyword evidence="3" id="KW-0812">Transmembrane</keyword>
<name>B8GFE6_METPE</name>
<accession>B8GFE6</accession>
<dbReference type="Gene3D" id="1.50.10.140">
    <property type="match status" value="2"/>
</dbReference>
<keyword evidence="8" id="KW-1185">Reference proteome</keyword>
<dbReference type="PANTHER" id="PTHR37469:SF2">
    <property type="entry name" value="CELLOBIONIC ACID PHOSPHORYLASE"/>
    <property type="match status" value="1"/>
</dbReference>
<dbReference type="InterPro" id="IPR010383">
    <property type="entry name" value="Glyco_hydrolase_94_b-supersand"/>
</dbReference>
<feature type="transmembrane region" description="Helical" evidence="3">
    <location>
        <begin position="855"/>
        <end position="874"/>
    </location>
</feature>
<dbReference type="Pfam" id="PF10091">
    <property type="entry name" value="Glycoamylase"/>
    <property type="match status" value="1"/>
</dbReference>
<evidence type="ECO:0000256" key="3">
    <source>
        <dbReference type="SAM" id="Phobius"/>
    </source>
</evidence>
<feature type="transmembrane region" description="Helical" evidence="3">
    <location>
        <begin position="954"/>
        <end position="973"/>
    </location>
</feature>
<reference evidence="7 8" key="1">
    <citation type="journal article" date="2015" name="Genome Announc.">
        <title>Complete Genome Sequence of Methanosphaerula palustris E1-9CT, a Hydrogenotrophic Methanogen Isolated from a Minerotrophic Fen Peatland.</title>
        <authorList>
            <person name="Cadillo-Quiroz H."/>
            <person name="Browne P."/>
            <person name="Kyrpides N."/>
            <person name="Woyke T."/>
            <person name="Goodwin L."/>
            <person name="Detter C."/>
            <person name="Yavitt J.B."/>
            <person name="Zinder S.H."/>
        </authorList>
    </citation>
    <scope>NUCLEOTIDE SEQUENCE [LARGE SCALE GENOMIC DNA]</scope>
    <source>
        <strain evidence="8">ATCC BAA-1556 / DSM 19958 / E1-9c</strain>
    </source>
</reference>
<evidence type="ECO:0000313" key="8">
    <source>
        <dbReference type="Proteomes" id="UP000002457"/>
    </source>
</evidence>
<dbReference type="GO" id="GO:0016757">
    <property type="term" value="F:glycosyltransferase activity"/>
    <property type="evidence" value="ECO:0007669"/>
    <property type="project" value="UniProtKB-KW"/>
</dbReference>
<dbReference type="STRING" id="521011.Mpal_0623"/>
<dbReference type="CAZy" id="GH94">
    <property type="family name" value="Glycoside Hydrolase Family 94"/>
</dbReference>
<feature type="domain" description="Glycoamylase-like" evidence="5">
    <location>
        <begin position="1393"/>
        <end position="1598"/>
    </location>
</feature>
<keyword evidence="3" id="KW-1133">Transmembrane helix</keyword>
<evidence type="ECO:0000259" key="5">
    <source>
        <dbReference type="Pfam" id="PF10091"/>
    </source>
</evidence>
<dbReference type="InterPro" id="IPR037820">
    <property type="entry name" value="GH94N_NdvB"/>
</dbReference>
<dbReference type="GeneID" id="7270210"/>
<dbReference type="InterPro" id="IPR052047">
    <property type="entry name" value="GH94_Enzymes"/>
</dbReference>
<proteinExistence type="predicted"/>
<feature type="domain" description="Glycosyl hydrolase 94 supersandwich" evidence="4">
    <location>
        <begin position="2147"/>
        <end position="2415"/>
    </location>
</feature>
<dbReference type="CDD" id="cd11756">
    <property type="entry name" value="GH94N_ChvB_NdvB_1_like"/>
    <property type="match status" value="1"/>
</dbReference>
<dbReference type="InterPro" id="IPR012341">
    <property type="entry name" value="6hp_glycosidase-like_sf"/>
</dbReference>
<evidence type="ECO:0000259" key="6">
    <source>
        <dbReference type="Pfam" id="PF17167"/>
    </source>
</evidence>
<dbReference type="CDD" id="cd11753">
    <property type="entry name" value="GH94N_ChvB_NdvB_2_like"/>
    <property type="match status" value="1"/>
</dbReference>
<keyword evidence="2 7" id="KW-0808">Transferase</keyword>
<keyword evidence="3" id="KW-0472">Membrane</keyword>
<dbReference type="Gene3D" id="2.70.98.40">
    <property type="entry name" value="Glycoside hydrolase, family 65, N-terminal domain"/>
    <property type="match status" value="2"/>
</dbReference>
<dbReference type="SUPFAM" id="SSF48208">
    <property type="entry name" value="Six-hairpin glycosidases"/>
    <property type="match status" value="1"/>
</dbReference>
<dbReference type="EMBL" id="CP001338">
    <property type="protein sequence ID" value="ACL15994.1"/>
    <property type="molecule type" value="Genomic_DNA"/>
</dbReference>
<keyword evidence="1" id="KW-0328">Glycosyltransferase</keyword>
<dbReference type="Gene3D" id="1.50.10.10">
    <property type="match status" value="1"/>
</dbReference>
<dbReference type="Pfam" id="PF06165">
    <property type="entry name" value="GH94_b-supersand"/>
    <property type="match status" value="2"/>
</dbReference>
<protein>
    <submittedName>
        <fullName evidence="7">Glycosyltransferase 36</fullName>
    </submittedName>
</protein>
<dbReference type="Proteomes" id="UP000002457">
    <property type="component" value="Chromosome"/>
</dbReference>
<dbReference type="InterPro" id="IPR037018">
    <property type="entry name" value="GH65_N"/>
</dbReference>
<organism evidence="7 8">
    <name type="scientific">Methanosphaerula palustris (strain ATCC BAA-1556 / DSM 19958 / E1-9c)</name>
    <dbReference type="NCBI Taxonomy" id="521011"/>
    <lineage>
        <taxon>Archaea</taxon>
        <taxon>Methanobacteriati</taxon>
        <taxon>Methanobacteriota</taxon>
        <taxon>Stenosarchaea group</taxon>
        <taxon>Methanomicrobia</taxon>
        <taxon>Methanomicrobiales</taxon>
        <taxon>Methanoregulaceae</taxon>
        <taxon>Methanosphaerula</taxon>
    </lineage>
</organism>
<evidence type="ECO:0000313" key="7">
    <source>
        <dbReference type="EMBL" id="ACL15994.1"/>
    </source>
</evidence>